<accession>A0A853BFD0</accession>
<dbReference type="Pfam" id="PF10824">
    <property type="entry name" value="T7SS_ESX_EspC"/>
    <property type="match status" value="1"/>
</dbReference>
<dbReference type="AlphaFoldDB" id="A0A853BFD0"/>
<evidence type="ECO:0000313" key="2">
    <source>
        <dbReference type="Proteomes" id="UP000549616"/>
    </source>
</evidence>
<proteinExistence type="predicted"/>
<evidence type="ECO:0000313" key="1">
    <source>
        <dbReference type="EMBL" id="NYI93206.1"/>
    </source>
</evidence>
<dbReference type="InterPro" id="IPR022536">
    <property type="entry name" value="EspC"/>
</dbReference>
<keyword evidence="2" id="KW-1185">Reference proteome</keyword>
<reference evidence="1 2" key="1">
    <citation type="submission" date="2020-07" db="EMBL/GenBank/DDBJ databases">
        <title>Sequencing the genomes of 1000 actinobacteria strains.</title>
        <authorList>
            <person name="Klenk H.-P."/>
        </authorList>
    </citation>
    <scope>NUCLEOTIDE SEQUENCE [LARGE SCALE GENOMIC DNA]</scope>
    <source>
        <strain evidence="1 2">DSM 104006</strain>
    </source>
</reference>
<organism evidence="1 2">
    <name type="scientific">Amycolatopsis endophytica</name>
    <dbReference type="NCBI Taxonomy" id="860233"/>
    <lineage>
        <taxon>Bacteria</taxon>
        <taxon>Bacillati</taxon>
        <taxon>Actinomycetota</taxon>
        <taxon>Actinomycetes</taxon>
        <taxon>Pseudonocardiales</taxon>
        <taxon>Pseudonocardiaceae</taxon>
        <taxon>Amycolatopsis</taxon>
    </lineage>
</organism>
<dbReference type="GO" id="GO:0009306">
    <property type="term" value="P:protein secretion"/>
    <property type="evidence" value="ECO:0007669"/>
    <property type="project" value="InterPro"/>
</dbReference>
<dbReference type="RefSeq" id="WP_179777411.1">
    <property type="nucleotide sequence ID" value="NZ_JACCFK010000002.1"/>
</dbReference>
<name>A0A853BFD0_9PSEU</name>
<comment type="caution">
    <text evidence="1">The sequence shown here is derived from an EMBL/GenBank/DDBJ whole genome shotgun (WGS) entry which is preliminary data.</text>
</comment>
<gene>
    <name evidence="1" type="ORF">HNR02_006581</name>
</gene>
<sequence length="115" mass="12292">MSYEVDPDELRTHASHLDGLTDRLNTAVDAANTVAMDDSAYGLLCAFLPPIVNATTQDDAVAALKAAVEGVQITADNVRTAATSYEEQDQTNAEPFQRQLREATTVTPRVGGVVQ</sequence>
<dbReference type="Proteomes" id="UP000549616">
    <property type="component" value="Unassembled WGS sequence"/>
</dbReference>
<protein>
    <submittedName>
        <fullName evidence="1">Uncharacterized protein YukE</fullName>
    </submittedName>
</protein>
<dbReference type="EMBL" id="JACCFK010000002">
    <property type="protein sequence ID" value="NYI93206.1"/>
    <property type="molecule type" value="Genomic_DNA"/>
</dbReference>